<proteinExistence type="predicted"/>
<dbReference type="EMBL" id="BEXD01003057">
    <property type="protein sequence ID" value="GBC00130.1"/>
    <property type="molecule type" value="Genomic_DNA"/>
</dbReference>
<protein>
    <submittedName>
        <fullName evidence="1">Uncharacterized protein</fullName>
    </submittedName>
</protein>
<reference evidence="2" key="2">
    <citation type="submission" date="2019-10" db="EMBL/GenBank/DDBJ databases">
        <title>Conservation and host-specific expression of non-tandemly repeated heterogenous ribosome RNA gene in arbuscular mycorrhizal fungi.</title>
        <authorList>
            <person name="Maeda T."/>
            <person name="Kobayashi Y."/>
            <person name="Nakagawa T."/>
            <person name="Ezawa T."/>
            <person name="Yamaguchi K."/>
            <person name="Bino T."/>
            <person name="Nishimoto Y."/>
            <person name="Shigenobu S."/>
            <person name="Kawaguchi M."/>
        </authorList>
    </citation>
    <scope>NUCLEOTIDE SEQUENCE</scope>
    <source>
        <strain evidence="2">HR1</strain>
    </source>
</reference>
<name>A0A2Z6RT03_9GLOM</name>
<dbReference type="OrthoDB" id="2432934at2759"/>
<organism evidence="1 3">
    <name type="scientific">Rhizophagus clarus</name>
    <dbReference type="NCBI Taxonomy" id="94130"/>
    <lineage>
        <taxon>Eukaryota</taxon>
        <taxon>Fungi</taxon>
        <taxon>Fungi incertae sedis</taxon>
        <taxon>Mucoromycota</taxon>
        <taxon>Glomeromycotina</taxon>
        <taxon>Glomeromycetes</taxon>
        <taxon>Glomerales</taxon>
        <taxon>Glomeraceae</taxon>
        <taxon>Rhizophagus</taxon>
    </lineage>
</organism>
<accession>A0A2Z6RT03</accession>
<keyword evidence="3" id="KW-1185">Reference proteome</keyword>
<evidence type="ECO:0000313" key="3">
    <source>
        <dbReference type="Proteomes" id="UP000247702"/>
    </source>
</evidence>
<reference evidence="1 3" key="1">
    <citation type="submission" date="2017-11" db="EMBL/GenBank/DDBJ databases">
        <title>The genome of Rhizophagus clarus HR1 reveals common genetic basis of auxotrophy among arbuscular mycorrhizal fungi.</title>
        <authorList>
            <person name="Kobayashi Y."/>
        </authorList>
    </citation>
    <scope>NUCLEOTIDE SEQUENCE [LARGE SCALE GENOMIC DNA]</scope>
    <source>
        <strain evidence="1 3">HR1</strain>
    </source>
</reference>
<dbReference type="Pfam" id="PF14441">
    <property type="entry name" value="OTT_1508_deam"/>
    <property type="match status" value="1"/>
</dbReference>
<comment type="caution">
    <text evidence="1">The sequence shown here is derived from an EMBL/GenBank/DDBJ whole genome shotgun (WGS) entry which is preliminary data.</text>
</comment>
<dbReference type="Proteomes" id="UP000615446">
    <property type="component" value="Unassembled WGS sequence"/>
</dbReference>
<dbReference type="InterPro" id="IPR027796">
    <property type="entry name" value="OTT_1508_deam-like"/>
</dbReference>
<evidence type="ECO:0000313" key="2">
    <source>
        <dbReference type="EMBL" id="GET02450.1"/>
    </source>
</evidence>
<dbReference type="EMBL" id="BLAL01000311">
    <property type="protein sequence ID" value="GET02450.1"/>
    <property type="molecule type" value="Genomic_DNA"/>
</dbReference>
<dbReference type="AlphaFoldDB" id="A0A2Z6RT03"/>
<evidence type="ECO:0000313" key="1">
    <source>
        <dbReference type="EMBL" id="GBC00130.1"/>
    </source>
</evidence>
<gene>
    <name evidence="2" type="ORF">RCL2_002882900</name>
    <name evidence="1" type="ORF">RclHR1_03750029</name>
</gene>
<dbReference type="Proteomes" id="UP000247702">
    <property type="component" value="Unassembled WGS sequence"/>
</dbReference>
<sequence>MGSYYAALIDITTCACKTQFANLHVFRLDPVIISQPIFSWKNIVQRYIPDHEKYEEFKKKCLYDKYISGRLTGIYGSVDGLDNEKIERRIYLHAAMNLLKNIVDQNNNKGKEIFIAVSKGCCYLCESYIKFVNNKGYKVYTSGVHKKLYSKWLLPDLKNTDLRSESLAYMIRQLDRVISKEISKHVGIVVRSDSDGESVKTNEKPIVHESGSNLYVAKKPKRSKVIKTSL</sequence>